<evidence type="ECO:0000256" key="2">
    <source>
        <dbReference type="ARBA" id="ARBA00023002"/>
    </source>
</evidence>
<comment type="catalytic activity">
    <reaction evidence="3 4">
        <text>N(6)-[(R)-lipoyl]-L-lysyl-[glycine-cleavage complex H protein] + glycine + H(+) = N(6)-[(R)-S(8)-aminomethyldihydrolipoyl]-L-lysyl-[glycine-cleavage complex H protein] + CO2</text>
        <dbReference type="Rhea" id="RHEA:24304"/>
        <dbReference type="Rhea" id="RHEA-COMP:10494"/>
        <dbReference type="Rhea" id="RHEA-COMP:10495"/>
        <dbReference type="ChEBI" id="CHEBI:15378"/>
        <dbReference type="ChEBI" id="CHEBI:16526"/>
        <dbReference type="ChEBI" id="CHEBI:57305"/>
        <dbReference type="ChEBI" id="CHEBI:83099"/>
        <dbReference type="ChEBI" id="CHEBI:83143"/>
        <dbReference type="EC" id="1.4.4.2"/>
    </reaction>
</comment>
<reference evidence="6 7" key="1">
    <citation type="submission" date="2019-04" db="EMBL/GenBank/DDBJ databases">
        <title>Isachenkonia alkalipeptolytica gen. nov. sp. nov. a new anaerobic, alkiliphilic organothrophic bacterium capable to reduce synthesized ferrihydrite isolated from a soda lake.</title>
        <authorList>
            <person name="Toshchakov S.V."/>
            <person name="Zavarzina D.G."/>
            <person name="Zhilina T.N."/>
            <person name="Kostrikina N.A."/>
            <person name="Kublanov I.V."/>
        </authorList>
    </citation>
    <scope>NUCLEOTIDE SEQUENCE [LARGE SCALE GENOMIC DNA]</scope>
    <source>
        <strain evidence="6 7">Z-1701</strain>
    </source>
</reference>
<dbReference type="CDD" id="cd00613">
    <property type="entry name" value="GDC-P"/>
    <property type="match status" value="1"/>
</dbReference>
<dbReference type="InterPro" id="IPR049315">
    <property type="entry name" value="GDC-P_N"/>
</dbReference>
<dbReference type="RefSeq" id="WP_160720133.1">
    <property type="nucleotide sequence ID" value="NZ_SUMG01000005.1"/>
</dbReference>
<dbReference type="EC" id="1.4.4.2" evidence="4"/>
<dbReference type="Gene3D" id="3.90.1150.10">
    <property type="entry name" value="Aspartate Aminotransferase, domain 1"/>
    <property type="match status" value="1"/>
</dbReference>
<evidence type="ECO:0000313" key="7">
    <source>
        <dbReference type="Proteomes" id="UP000449710"/>
    </source>
</evidence>
<dbReference type="PIRSF" id="PIRSF006815">
    <property type="entry name" value="GcvPA"/>
    <property type="match status" value="1"/>
</dbReference>
<dbReference type="PANTHER" id="PTHR42806:SF1">
    <property type="entry name" value="GLYCINE DEHYDROGENASE (DECARBOXYLATING)"/>
    <property type="match status" value="1"/>
</dbReference>
<name>A0AA43XJQ6_9CLOT</name>
<dbReference type="Proteomes" id="UP000449710">
    <property type="component" value="Unassembled WGS sequence"/>
</dbReference>
<evidence type="ECO:0000256" key="4">
    <source>
        <dbReference type="HAMAP-Rule" id="MF_00712"/>
    </source>
</evidence>
<sequence>MFPYIANTPQDEKDMLKAIGFNSIEEFFEDIPGELRLNRDLNLKPAMTEGEIKVHMEALGGKNRGKELVNFLGGGVYDRHIPSVVNHVISRSEFYTAYTPYQPEISQGTLQVIYEYQTLIANLTGMEVSNASLYDGASAVAEAAFMAVDKTRNKEIIVPDNIHPNTLRVLRTYLRFKDLELVVIPTKEGTFSKAALEEKISKNTAGVLVQNPNFFGLVEDEIEEIVELTHKNKALLIMSVDPITLGVLKSPGDYGADIAVGDGQSLGNGLNFGGPYFGFMAATKKLIRKMPGRIAGETVDKDGKRGFVLTLQTREQHIRREKATSNICTNQALNALAASVYMVALGKKGIAEVATQSAQKAHYLYNQIIEKTNFKPVYDKPFFMEFGITGDIPAAKVKEALLKEGILGGIELRICGDQFKNALLVAVTEKRTKEEMDQFVQVLEGLQ</sequence>
<proteinExistence type="inferred from homology"/>
<dbReference type="InterPro" id="IPR023010">
    <property type="entry name" value="GcvPA"/>
</dbReference>
<dbReference type="EMBL" id="SUMG01000005">
    <property type="protein sequence ID" value="NBG88037.1"/>
    <property type="molecule type" value="Genomic_DNA"/>
</dbReference>
<dbReference type="SUPFAM" id="SSF53383">
    <property type="entry name" value="PLP-dependent transferases"/>
    <property type="match status" value="1"/>
</dbReference>
<protein>
    <recommendedName>
        <fullName evidence="4">Probable glycine dehydrogenase (decarboxylating) subunit 1</fullName>
        <ecNumber evidence="4">1.4.4.2</ecNumber>
    </recommendedName>
    <alternativeName>
        <fullName evidence="4">Glycine cleavage system P-protein subunit 1</fullName>
    </alternativeName>
    <alternativeName>
        <fullName evidence="4">Glycine decarboxylase subunit 1</fullName>
    </alternativeName>
    <alternativeName>
        <fullName evidence="4">Glycine dehydrogenase (aminomethyl-transferring) subunit 1</fullName>
    </alternativeName>
</protein>
<organism evidence="6 7">
    <name type="scientific">Isachenkonia alkalipeptolytica</name>
    <dbReference type="NCBI Taxonomy" id="2565777"/>
    <lineage>
        <taxon>Bacteria</taxon>
        <taxon>Bacillati</taxon>
        <taxon>Bacillota</taxon>
        <taxon>Clostridia</taxon>
        <taxon>Eubacteriales</taxon>
        <taxon>Clostridiaceae</taxon>
        <taxon>Isachenkonia</taxon>
    </lineage>
</organism>
<feature type="domain" description="Glycine cleavage system P-protein N-terminal" evidence="5">
    <location>
        <begin position="4"/>
        <end position="443"/>
    </location>
</feature>
<comment type="similarity">
    <text evidence="4">Belongs to the GcvP family. N-terminal subunit subfamily.</text>
</comment>
<accession>A0AA43XJQ6</accession>
<comment type="caution">
    <text evidence="6">The sequence shown here is derived from an EMBL/GenBank/DDBJ whole genome shotgun (WGS) entry which is preliminary data.</text>
</comment>
<dbReference type="Gene3D" id="3.40.640.10">
    <property type="entry name" value="Type I PLP-dependent aspartate aminotransferase-like (Major domain)"/>
    <property type="match status" value="1"/>
</dbReference>
<comment type="function">
    <text evidence="1 4">The glycine cleavage system catalyzes the degradation of glycine. The P protein binds the alpha-amino group of glycine through its pyridoxal phosphate cofactor; CO(2) is released and the remaining methylamine moiety is then transferred to the lipoamide cofactor of the H protein.</text>
</comment>
<keyword evidence="7" id="KW-1185">Reference proteome</keyword>
<gene>
    <name evidence="4" type="primary">gcvPA</name>
    <name evidence="6" type="ORF">ISALK_05935</name>
</gene>
<dbReference type="GO" id="GO:0009116">
    <property type="term" value="P:nucleoside metabolic process"/>
    <property type="evidence" value="ECO:0007669"/>
    <property type="project" value="InterPro"/>
</dbReference>
<keyword evidence="2 4" id="KW-0560">Oxidoreductase</keyword>
<dbReference type="InterPro" id="IPR015422">
    <property type="entry name" value="PyrdxlP-dep_Trfase_small"/>
</dbReference>
<dbReference type="AlphaFoldDB" id="A0AA43XJQ6"/>
<dbReference type="Pfam" id="PF02347">
    <property type="entry name" value="GDC-P"/>
    <property type="match status" value="1"/>
</dbReference>
<comment type="subunit">
    <text evidence="4">The glycine cleavage system is composed of four proteins: P, T, L and H. In this organism, the P 'protein' is a heterodimer of two subunits.</text>
</comment>
<dbReference type="NCBIfam" id="NF001696">
    <property type="entry name" value="PRK00451.1"/>
    <property type="match status" value="1"/>
</dbReference>
<evidence type="ECO:0000256" key="1">
    <source>
        <dbReference type="ARBA" id="ARBA00003788"/>
    </source>
</evidence>
<dbReference type="GO" id="GO:0004375">
    <property type="term" value="F:glycine dehydrogenase (decarboxylating) activity"/>
    <property type="evidence" value="ECO:0007669"/>
    <property type="project" value="UniProtKB-EC"/>
</dbReference>
<dbReference type="InterPro" id="IPR015421">
    <property type="entry name" value="PyrdxlP-dep_Trfase_major"/>
</dbReference>
<dbReference type="HAMAP" id="MF_00712">
    <property type="entry name" value="GcvPA"/>
    <property type="match status" value="1"/>
</dbReference>
<evidence type="ECO:0000256" key="3">
    <source>
        <dbReference type="ARBA" id="ARBA00049026"/>
    </source>
</evidence>
<dbReference type="PANTHER" id="PTHR42806">
    <property type="entry name" value="GLYCINE CLEAVAGE SYSTEM P-PROTEIN"/>
    <property type="match status" value="1"/>
</dbReference>
<dbReference type="InterPro" id="IPR015424">
    <property type="entry name" value="PyrdxlP-dep_Trfase"/>
</dbReference>
<evidence type="ECO:0000313" key="6">
    <source>
        <dbReference type="EMBL" id="NBG88037.1"/>
    </source>
</evidence>
<dbReference type="InterPro" id="IPR020581">
    <property type="entry name" value="GDC_P"/>
</dbReference>
<dbReference type="GO" id="GO:0019464">
    <property type="term" value="P:glycine decarboxylation via glycine cleavage system"/>
    <property type="evidence" value="ECO:0007669"/>
    <property type="project" value="UniProtKB-UniRule"/>
</dbReference>
<evidence type="ECO:0000259" key="5">
    <source>
        <dbReference type="Pfam" id="PF02347"/>
    </source>
</evidence>